<comment type="similarity">
    <text evidence="6">Belongs to the glycosyl hydrolase 13 family. GlgE subfamily.</text>
</comment>
<dbReference type="EC" id="2.4.99.16" evidence="6"/>
<dbReference type="SUPFAM" id="SSF51445">
    <property type="entry name" value="(Trans)glycosidases"/>
    <property type="match status" value="1"/>
</dbReference>
<dbReference type="InterPro" id="IPR006047">
    <property type="entry name" value="GH13_cat_dom"/>
</dbReference>
<keyword evidence="3 6" id="KW-0808">Transferase</keyword>
<evidence type="ECO:0000256" key="1">
    <source>
        <dbReference type="ARBA" id="ARBA00011738"/>
    </source>
</evidence>
<dbReference type="Gene3D" id="1.20.58.80">
    <property type="entry name" value="Phosphotransferase system, lactose/cellobiose-type IIA subunit"/>
    <property type="match status" value="1"/>
</dbReference>
<name>A0A1Q5Q1L2_9ACTO</name>
<evidence type="ECO:0000256" key="3">
    <source>
        <dbReference type="ARBA" id="ARBA00022679"/>
    </source>
</evidence>
<feature type="binding site" evidence="6">
    <location>
        <position position="352"/>
    </location>
    <ligand>
        <name>alpha-maltose 1-phosphate</name>
        <dbReference type="ChEBI" id="CHEBI:63576"/>
    </ligand>
</feature>
<keyword evidence="2 6" id="KW-0328">Glycosyltransferase</keyword>
<feature type="site" description="Transition state stabilizer" evidence="6">
    <location>
        <position position="473"/>
    </location>
</feature>
<evidence type="ECO:0000259" key="7">
    <source>
        <dbReference type="SMART" id="SM00642"/>
    </source>
</evidence>
<dbReference type="HAMAP" id="MF_02124">
    <property type="entry name" value="GlgE"/>
    <property type="match status" value="1"/>
</dbReference>
<evidence type="ECO:0000313" key="9">
    <source>
        <dbReference type="Proteomes" id="UP000185628"/>
    </source>
</evidence>
<dbReference type="PANTHER" id="PTHR47786:SF2">
    <property type="entry name" value="GLYCOSYL HYDROLASE FAMILY 13 CATALYTIC DOMAIN-CONTAINING PROTEIN"/>
    <property type="match status" value="1"/>
</dbReference>
<feature type="active site" description="Proton donor" evidence="6">
    <location>
        <position position="416"/>
    </location>
</feature>
<feature type="binding site" evidence="6">
    <location>
        <position position="257"/>
    </location>
    <ligand>
        <name>alpha-maltose 1-phosphate</name>
        <dbReference type="ChEBI" id="CHEBI:63576"/>
    </ligand>
</feature>
<proteinExistence type="inferred from homology"/>
<keyword evidence="9" id="KW-1185">Reference proteome</keyword>
<dbReference type="Gene3D" id="2.60.40.10">
    <property type="entry name" value="Immunoglobulins"/>
    <property type="match status" value="1"/>
</dbReference>
<feature type="domain" description="Glycosyl hydrolase family 13 catalytic" evidence="7">
    <location>
        <begin position="199"/>
        <end position="553"/>
    </location>
</feature>
<comment type="caution">
    <text evidence="8">The sequence shown here is derived from an EMBL/GenBank/DDBJ whole genome shotgun (WGS) entry which is preliminary data.</text>
</comment>
<dbReference type="Gene3D" id="3.20.20.80">
    <property type="entry name" value="Glycosidases"/>
    <property type="match status" value="1"/>
</dbReference>
<dbReference type="AlphaFoldDB" id="A0A1Q5Q1L2"/>
<feature type="binding site" evidence="6">
    <location>
        <position position="388"/>
    </location>
    <ligand>
        <name>alpha-maltose 1-phosphate</name>
        <dbReference type="ChEBI" id="CHEBI:63576"/>
    </ligand>
</feature>
<sequence length="664" mass="73748">MIGRIPVTELSPVIEGGRWSAKATVGEPFPVRATVFREGHDAYGATAVLFKPDGTEHSRAEMIEVEKGLDRYEGWLMPDAEGDWSFTVEGYSDPYATWVHDATIKIDAGIDVDLMREEGSIVLERAAASTPERTLPAKAAEVLGRAVAALRGPGDAKAALAAATSDEVREVLAAHPLRDFVSPAATFPLVVHRKLAMCGAWYEMFPRSEGSYFDEKLGHWVSGTFVTAAKRLPAVADMGFDVIYLTPIHPIGTTNRKGRNNTLEAKDGDPGSPYGIGAKEGGHDAIHPELGTFDEFDAFVARARDLGLEVALDIALQCSPDHPWVHDHPEWFTKRADGTIAYAENPPKKYQDIYPLNFDNDPDGIYEAIRAMLQTWIDHGVTLFRVDNPHTKPLNFWQKLLAHFHDKHPGVVFLAEAFTRPAMMRTLGAIGFHQSYTYFTWRHTKEELGDYFTEVARETSAMLRPSFWPTTHDILTPYMTHGGASAFAIRAVLAATGSPTWGIYSGYEFIESTPRPGFEEQIDNEKYEFKPRPWGSPEAEGMTTLLTMLNRIRDAHPALQQLHDITIHPTTDEQTLCFSKRMRGKFTADGRDDIVIVVVNLDPHAARDSLIHFDLSALGIDVAAGDSPMLEVHDEMSGQDFVWGPVTFVRLDPRTQCAHIVKVK</sequence>
<dbReference type="CDD" id="cd11344">
    <property type="entry name" value="AmyAc_GlgE_like"/>
    <property type="match status" value="1"/>
</dbReference>
<feature type="active site" description="Nucleophile" evidence="6">
    <location>
        <position position="387"/>
    </location>
</feature>
<comment type="subunit">
    <text evidence="1 6">Homodimer.</text>
</comment>
<dbReference type="InterPro" id="IPR021828">
    <property type="entry name" value="GlgE_dom_N/S"/>
</dbReference>
<dbReference type="InterPro" id="IPR017853">
    <property type="entry name" value="GH"/>
</dbReference>
<dbReference type="Pfam" id="PF21702">
    <property type="entry name" value="GLGE_C"/>
    <property type="match status" value="1"/>
</dbReference>
<protein>
    <recommendedName>
        <fullName evidence="6">Alpha-1,4-glucan:maltose-1-phosphate maltosyltransferase</fullName>
        <shortName evidence="6">GMPMT</shortName>
        <ecNumber evidence="6">2.4.99.16</ecNumber>
    </recommendedName>
    <alternativeName>
        <fullName evidence="6">(1-&gt;4)-alpha-D-glucan:maltose-1-phosphate alpha-D-maltosyltransferase</fullName>
    </alternativeName>
</protein>
<comment type="function">
    <text evidence="6">Maltosyltransferase that uses maltose 1-phosphate (M1P) as the sugar donor to elongate linear or branched alpha-(1-&gt;4)-glucans. Is involved in a branched alpha-glucan biosynthetic pathway from trehalose, together with TreS, Mak and GlgB.</text>
</comment>
<gene>
    <name evidence="6" type="primary">glgE</name>
    <name evidence="8" type="ORF">BSZ39_08675</name>
</gene>
<reference evidence="9" key="1">
    <citation type="submission" date="2016-12" db="EMBL/GenBank/DDBJ databases">
        <authorList>
            <person name="Meng X."/>
        </authorList>
    </citation>
    <scope>NUCLEOTIDE SEQUENCE [LARGE SCALE GENOMIC DNA]</scope>
    <source>
        <strain evidence="9">DSM 19116</strain>
    </source>
</reference>
<dbReference type="STRING" id="208480.SAMN02910418_00220"/>
<dbReference type="EMBL" id="MQVR01000051">
    <property type="protein sequence ID" value="OKL53599.1"/>
    <property type="molecule type" value="Genomic_DNA"/>
</dbReference>
<dbReference type="InterPro" id="IPR013783">
    <property type="entry name" value="Ig-like_fold"/>
</dbReference>
<dbReference type="InterPro" id="IPR013780">
    <property type="entry name" value="Glyco_hydro_b"/>
</dbReference>
<evidence type="ECO:0000256" key="5">
    <source>
        <dbReference type="ARBA" id="ARBA00048735"/>
    </source>
</evidence>
<comment type="catalytic activity">
    <reaction evidence="5 6">
        <text>alpha-maltose 1-phosphate + [(1-&gt;4)-alpha-D-glucosyl](n) = [(1-&gt;4)-alpha-D-glucosyl](n+2) + phosphate</text>
        <dbReference type="Rhea" id="RHEA:42692"/>
        <dbReference type="Rhea" id="RHEA-COMP:9584"/>
        <dbReference type="Rhea" id="RHEA-COMP:10183"/>
        <dbReference type="ChEBI" id="CHEBI:15444"/>
        <dbReference type="ChEBI" id="CHEBI:43474"/>
        <dbReference type="ChEBI" id="CHEBI:63576"/>
        <dbReference type="EC" id="2.4.99.16"/>
    </reaction>
</comment>
<keyword evidence="4 6" id="KW-0119">Carbohydrate metabolism</keyword>
<evidence type="ECO:0000256" key="4">
    <source>
        <dbReference type="ARBA" id="ARBA00023277"/>
    </source>
</evidence>
<dbReference type="PANTHER" id="PTHR47786">
    <property type="entry name" value="ALPHA-1,4-GLUCAN:MALTOSE-1-PHOSPHATE MALTOSYLTRANSFERASE"/>
    <property type="match status" value="1"/>
</dbReference>
<organism evidence="8 9">
    <name type="scientific">Bowdeniella nasicola</name>
    <dbReference type="NCBI Taxonomy" id="208480"/>
    <lineage>
        <taxon>Bacteria</taxon>
        <taxon>Bacillati</taxon>
        <taxon>Actinomycetota</taxon>
        <taxon>Actinomycetes</taxon>
        <taxon>Actinomycetales</taxon>
        <taxon>Actinomycetaceae</taxon>
        <taxon>Bowdeniella</taxon>
    </lineage>
</organism>
<evidence type="ECO:0000256" key="6">
    <source>
        <dbReference type="HAMAP-Rule" id="MF_02124"/>
    </source>
</evidence>
<dbReference type="GO" id="GO:0030979">
    <property type="term" value="P:alpha-glucan biosynthetic process"/>
    <property type="evidence" value="ECO:0007669"/>
    <property type="project" value="UniProtKB-UniRule"/>
</dbReference>
<feature type="binding site" evidence="6">
    <location>
        <position position="317"/>
    </location>
    <ligand>
        <name>alpha-maltose 1-phosphate</name>
        <dbReference type="ChEBI" id="CHEBI:63576"/>
    </ligand>
</feature>
<dbReference type="Gene3D" id="2.60.40.1180">
    <property type="entry name" value="Golgi alpha-mannosidase II"/>
    <property type="match status" value="1"/>
</dbReference>
<dbReference type="InterPro" id="IPR049171">
    <property type="entry name" value="GLGE_C"/>
</dbReference>
<accession>A0A1Q5Q1L2</accession>
<dbReference type="SMART" id="SM00642">
    <property type="entry name" value="Aamy"/>
    <property type="match status" value="1"/>
</dbReference>
<dbReference type="InterPro" id="IPR026585">
    <property type="entry name" value="GlgE"/>
</dbReference>
<evidence type="ECO:0000256" key="2">
    <source>
        <dbReference type="ARBA" id="ARBA00022676"/>
    </source>
</evidence>
<dbReference type="GO" id="GO:0004553">
    <property type="term" value="F:hydrolase activity, hydrolyzing O-glycosyl compounds"/>
    <property type="evidence" value="ECO:0007669"/>
    <property type="project" value="InterPro"/>
</dbReference>
<feature type="binding site" evidence="6">
    <location>
        <begin position="526"/>
        <end position="527"/>
    </location>
    <ligand>
        <name>alpha-maltose 1-phosphate</name>
        <dbReference type="ChEBI" id="CHEBI:63576"/>
    </ligand>
</feature>
<evidence type="ECO:0000313" key="8">
    <source>
        <dbReference type="EMBL" id="OKL53599.1"/>
    </source>
</evidence>
<dbReference type="Pfam" id="PF11896">
    <property type="entry name" value="GlgE_dom_N_S"/>
    <property type="match status" value="1"/>
</dbReference>
<dbReference type="Proteomes" id="UP000185628">
    <property type="component" value="Unassembled WGS sequence"/>
</dbReference>
<dbReference type="GO" id="GO:0016758">
    <property type="term" value="F:hexosyltransferase activity"/>
    <property type="evidence" value="ECO:0007669"/>
    <property type="project" value="UniProtKB-UniRule"/>
</dbReference>